<evidence type="ECO:0000313" key="1">
    <source>
        <dbReference type="EMBL" id="KAF6155257.1"/>
    </source>
</evidence>
<dbReference type="EMBL" id="JACGCM010001428">
    <property type="protein sequence ID" value="KAF6155257.1"/>
    <property type="molecule type" value="Genomic_DNA"/>
</dbReference>
<reference evidence="1 2" key="1">
    <citation type="journal article" date="2020" name="IScience">
        <title>Genome Sequencing of the Endangered Kingdonia uniflora (Circaeasteraceae, Ranunculales) Reveals Potential Mechanisms of Evolutionary Specialization.</title>
        <authorList>
            <person name="Sun Y."/>
            <person name="Deng T."/>
            <person name="Zhang A."/>
            <person name="Moore M.J."/>
            <person name="Landis J.B."/>
            <person name="Lin N."/>
            <person name="Zhang H."/>
            <person name="Zhang X."/>
            <person name="Huang J."/>
            <person name="Zhang X."/>
            <person name="Sun H."/>
            <person name="Wang H."/>
        </authorList>
    </citation>
    <scope>NUCLEOTIDE SEQUENCE [LARGE SCALE GENOMIC DNA]</scope>
    <source>
        <strain evidence="1">TB1705</strain>
        <tissue evidence="1">Leaf</tissue>
    </source>
</reference>
<gene>
    <name evidence="1" type="ORF">GIB67_019783</name>
</gene>
<sequence>MSPQRRLLPLLLTLSLTALLFLYSYHHNSSLQLILTPTSTSKSTSTHFTPFSPLSPQFTLTIKLLSFDRLESLSRCLRSLANADYGTDRVNLHVFIDHFKEINVSGSGVGVVDQKLRESQKILSFVDGFSWGFGEKLVHYRTGNVGLQAQWLEAWWPSSDDEFAFVVEDDLELSRLYYKFLRELILNYYYNSSNYSPLIYGASLQRPRFVPGKHGNKLQLDKETRLFLYQLVGTWGQLLFPKPWKEFRLWYDMHKAKGIKPILQGMVTTGWYKKLGERIWTPWFIKFIHSRGYFNIYTNFQRERALSVSHRDAGVNYGKTAGPDSNLIDASSLDFNLLEMGGLANLKWYDFCFREVIPERIVRNLHQLGSVLYSVQKHKMFILVSMFNSSPAVIKNMLCHFERLDVQNFILVGPKSDFLLDLAIRGHAVIAADEFLVSIKDYKLKGFGGFETDILVKSHVIKKGLDLGYSSWVIDGNMLPINADVFSDVSESDPSYDIYAGKDSELVFVRSSSATVKIWVDKFIYKIADTMASLTDRQRHLGYVLSKFLLKESVRIKKVDELSFGVKVGENGFSETALEVGKKAVFWSSETSFSFIQKKLEDLGVWAIDAEFLCTAVICHQS</sequence>
<organism evidence="1 2">
    <name type="scientific">Kingdonia uniflora</name>
    <dbReference type="NCBI Taxonomy" id="39325"/>
    <lineage>
        <taxon>Eukaryota</taxon>
        <taxon>Viridiplantae</taxon>
        <taxon>Streptophyta</taxon>
        <taxon>Embryophyta</taxon>
        <taxon>Tracheophyta</taxon>
        <taxon>Spermatophyta</taxon>
        <taxon>Magnoliopsida</taxon>
        <taxon>Ranunculales</taxon>
        <taxon>Circaeasteraceae</taxon>
        <taxon>Kingdonia</taxon>
    </lineage>
</organism>
<accession>A0A7J7MK65</accession>
<evidence type="ECO:0000313" key="2">
    <source>
        <dbReference type="Proteomes" id="UP000541444"/>
    </source>
</evidence>
<proteinExistence type="predicted"/>
<comment type="caution">
    <text evidence="1">The sequence shown here is derived from an EMBL/GenBank/DDBJ whole genome shotgun (WGS) entry which is preliminary data.</text>
</comment>
<name>A0A7J7MK65_9MAGN</name>
<keyword evidence="2" id="KW-1185">Reference proteome</keyword>
<dbReference type="InterPro" id="IPR029044">
    <property type="entry name" value="Nucleotide-diphossugar_trans"/>
</dbReference>
<protein>
    <submittedName>
        <fullName evidence="1">Uncharacterized protein</fullName>
    </submittedName>
</protein>
<dbReference type="PANTHER" id="PTHR33604:SF3">
    <property type="entry name" value="OSJNBA0004B13.7 PROTEIN"/>
    <property type="match status" value="1"/>
</dbReference>
<dbReference type="SUPFAM" id="SSF53448">
    <property type="entry name" value="Nucleotide-diphospho-sugar transferases"/>
    <property type="match status" value="1"/>
</dbReference>
<dbReference type="Gene3D" id="3.90.550.10">
    <property type="entry name" value="Spore Coat Polysaccharide Biosynthesis Protein SpsA, Chain A"/>
    <property type="match status" value="1"/>
</dbReference>
<dbReference type="AlphaFoldDB" id="A0A7J7MK65"/>
<dbReference type="Proteomes" id="UP000541444">
    <property type="component" value="Unassembled WGS sequence"/>
</dbReference>
<dbReference type="OrthoDB" id="2020070at2759"/>
<dbReference type="PANTHER" id="PTHR33604">
    <property type="entry name" value="OSJNBA0004B13.7 PROTEIN"/>
    <property type="match status" value="1"/>
</dbReference>